<dbReference type="PANTHER" id="PTHR16943">
    <property type="entry name" value="2-METHYLCITRATE DEHYDRATASE-RELATED"/>
    <property type="match status" value="1"/>
</dbReference>
<reference evidence="4 5" key="1">
    <citation type="submission" date="2011-04" db="EMBL/GenBank/DDBJ databases">
        <title>The Genome Sequence of Clostridium citroniae WAL-19142.</title>
        <authorList>
            <consortium name="The Broad Institute Genome Sequencing Platform"/>
            <person name="Earl A."/>
            <person name="Ward D."/>
            <person name="Feldgarden M."/>
            <person name="Gevers D."/>
            <person name="Warren Y.A."/>
            <person name="Tyrrell K.L."/>
            <person name="Citron D.M."/>
            <person name="Goldstein E.J."/>
            <person name="Daigneault M."/>
            <person name="Allen-Vercoe E."/>
            <person name="Young S.K."/>
            <person name="Zeng Q."/>
            <person name="Gargeya S."/>
            <person name="Fitzgerald M."/>
            <person name="Haas B."/>
            <person name="Abouelleil A."/>
            <person name="Alvarado L."/>
            <person name="Arachchi H.M."/>
            <person name="Berlin A."/>
            <person name="Brown A."/>
            <person name="Chapman S.B."/>
            <person name="Chen Z."/>
            <person name="Dunbar C."/>
            <person name="Freedman E."/>
            <person name="Gearin G."/>
            <person name="Gellesch M."/>
            <person name="Goldberg J."/>
            <person name="Griggs A."/>
            <person name="Gujja S."/>
            <person name="Heilman E.R."/>
            <person name="Heiman D."/>
            <person name="Howarth C."/>
            <person name="Larson L."/>
            <person name="Lui A."/>
            <person name="MacDonald P.J."/>
            <person name="Mehta T."/>
            <person name="Montmayeur A."/>
            <person name="Murphy C."/>
            <person name="Neiman D."/>
            <person name="Pearson M."/>
            <person name="Priest M."/>
            <person name="Roberts A."/>
            <person name="Saif S."/>
            <person name="Shea T."/>
            <person name="Shenoy N."/>
            <person name="Sisk P."/>
            <person name="Stolte C."/>
            <person name="Sykes S."/>
            <person name="White J."/>
            <person name="Yandava C."/>
            <person name="Wortman J."/>
            <person name="Nusbaum C."/>
            <person name="Birren B."/>
        </authorList>
    </citation>
    <scope>NUCLEOTIDE SEQUENCE [LARGE SCALE GENOMIC DNA]</scope>
    <source>
        <strain evidence="4 5">WAL-19142</strain>
    </source>
</reference>
<dbReference type="GeneID" id="93161883"/>
<dbReference type="SUPFAM" id="SSF103378">
    <property type="entry name" value="2-methylcitrate dehydratase PrpD"/>
    <property type="match status" value="1"/>
</dbReference>
<name>A0A0J9EW96_9FIRM</name>
<dbReference type="RefSeq" id="WP_045093232.1">
    <property type="nucleotide sequence ID" value="NZ_KQ235877.1"/>
</dbReference>
<evidence type="ECO:0000313" key="4">
    <source>
        <dbReference type="EMBL" id="KMW20160.1"/>
    </source>
</evidence>
<evidence type="ECO:0000256" key="1">
    <source>
        <dbReference type="ARBA" id="ARBA00006174"/>
    </source>
</evidence>
<dbReference type="EMBL" id="ADLK01000019">
    <property type="protein sequence ID" value="KMW20160.1"/>
    <property type="molecule type" value="Genomic_DNA"/>
</dbReference>
<feature type="domain" description="MmgE/PrpD C-terminal" evidence="3">
    <location>
        <begin position="268"/>
        <end position="445"/>
    </location>
</feature>
<dbReference type="PANTHER" id="PTHR16943:SF8">
    <property type="entry name" value="2-METHYLCITRATE DEHYDRATASE"/>
    <property type="match status" value="1"/>
</dbReference>
<evidence type="ECO:0000259" key="3">
    <source>
        <dbReference type="Pfam" id="PF19305"/>
    </source>
</evidence>
<dbReference type="Pfam" id="PF19305">
    <property type="entry name" value="MmgE_PrpD_C"/>
    <property type="match status" value="1"/>
</dbReference>
<evidence type="ECO:0000259" key="2">
    <source>
        <dbReference type="Pfam" id="PF03972"/>
    </source>
</evidence>
<dbReference type="Gene3D" id="1.10.4100.10">
    <property type="entry name" value="2-methylcitrate dehydratase PrpD"/>
    <property type="match status" value="1"/>
</dbReference>
<proteinExistence type="inferred from homology"/>
<comment type="similarity">
    <text evidence="1">Belongs to the PrpD family.</text>
</comment>
<comment type="caution">
    <text evidence="4">The sequence shown here is derived from an EMBL/GenBank/DDBJ whole genome shotgun (WGS) entry which is preliminary data.</text>
</comment>
<protein>
    <recommendedName>
        <fullName evidence="6">MmgE/PrpD family protein</fullName>
    </recommendedName>
</protein>
<organism evidence="4 5">
    <name type="scientific">[Clostridium] citroniae WAL-19142</name>
    <dbReference type="NCBI Taxonomy" id="742734"/>
    <lineage>
        <taxon>Bacteria</taxon>
        <taxon>Bacillati</taxon>
        <taxon>Bacillota</taxon>
        <taxon>Clostridia</taxon>
        <taxon>Lachnospirales</taxon>
        <taxon>Lachnospiraceae</taxon>
        <taxon>Enterocloster</taxon>
    </lineage>
</organism>
<dbReference type="InterPro" id="IPR005656">
    <property type="entry name" value="MmgE_PrpD"/>
</dbReference>
<dbReference type="InterPro" id="IPR045337">
    <property type="entry name" value="MmgE_PrpD_C"/>
</dbReference>
<dbReference type="Proteomes" id="UP000037392">
    <property type="component" value="Unassembled WGS sequence"/>
</dbReference>
<gene>
    <name evidence="4" type="ORF">HMPREF9470_02175</name>
</gene>
<dbReference type="InterPro" id="IPR036148">
    <property type="entry name" value="MmgE/PrpD_sf"/>
</dbReference>
<dbReference type="InterPro" id="IPR045336">
    <property type="entry name" value="MmgE_PrpD_N"/>
</dbReference>
<dbReference type="AlphaFoldDB" id="A0A0J9EW96"/>
<dbReference type="Pfam" id="PF03972">
    <property type="entry name" value="MmgE_PrpD_N"/>
    <property type="match status" value="1"/>
</dbReference>
<dbReference type="GO" id="GO:0016829">
    <property type="term" value="F:lyase activity"/>
    <property type="evidence" value="ECO:0007669"/>
    <property type="project" value="InterPro"/>
</dbReference>
<feature type="domain" description="MmgE/PrpD N-terminal" evidence="2">
    <location>
        <begin position="7"/>
        <end position="248"/>
    </location>
</feature>
<dbReference type="PATRIC" id="fig|742734.4.peg.2340"/>
<evidence type="ECO:0008006" key="6">
    <source>
        <dbReference type="Google" id="ProtNLM"/>
    </source>
</evidence>
<dbReference type="InterPro" id="IPR042183">
    <property type="entry name" value="MmgE/PrpD_sf_1"/>
</dbReference>
<dbReference type="OrthoDB" id="1844111at2"/>
<evidence type="ECO:0000313" key="5">
    <source>
        <dbReference type="Proteomes" id="UP000037392"/>
    </source>
</evidence>
<sequence length="460" mass="51717">MQYTRLLGKYASELKYEDLPAEVIEQAKKITLHTIAVAIASMNVPTAQKAVEMVRRKGGTPEATVWGTDLKVPVEEAGFANGTTADTLDWEDCTWTGHASAGAIPAAFAMAEQQKASGKRYLEAVVAAYEVYQRIAMSVQPDLSNYFGKGKGWGLVCWQIFSSTVAAGKILGFDGDQIAAAITKGAYLTPLTLGDTGLTDTYHVAHGVSARCGINSALLTSIGFEPYLDGLDGNSGFWRQICDRVDWDWLDRDLGKDYLIMQTLLKHWPVNVWIEAPLDGLDNLCRKYQFRTEEIAKIRVSPQLDIYTDKGMSRPYVFMQAQYSVPHCFAAYLDNPFPSENWFTQESRQPEGRIAELSRLVEFFGPEMDRYEAFLIFMDRDFPETTVEVTLKNGATVTETLKYPKGHPKNNYTFEEEREHFMARTAPYIGAEKAKQFVDAIEHLEEYSNVSEVAKYLIRE</sequence>
<accession>A0A0J9EW96</accession>